<name>A0A9R1U494_9HYME</name>
<dbReference type="RefSeq" id="XP_011306923.1">
    <property type="nucleotide sequence ID" value="XM_011308621.1"/>
</dbReference>
<evidence type="ECO:0000256" key="1">
    <source>
        <dbReference type="SAM" id="SignalP"/>
    </source>
</evidence>
<sequence>MEYNKFVALCLVALAIGQAASLPQHPVYNPEEHSPQVREERKFAEKPNVMKKVGLDDIDDIGSNSIQEGGVTSFSWSNMLGMLMQMLLGPTAGITSPSKNDIDDGGAPTSPWSNLLAMGLRVITVILGGPQGPDGVDKVDNAQSSPMQEVLTMVLGAFLGQGRNPDQVSTMAKQASEFINLVMNLLEALKTSFSHRSFNARSLGKRDSVSEAGVASIIMLKGYMRSMKAYSNGGKNEDDEQRGCAERIICEASAECAADSPKTSLLFCQLGSYAASWYLQGQGGVHLEALYDAARRGRSGENCRTLFVNCNAV</sequence>
<reference evidence="3" key="1">
    <citation type="submission" date="2025-08" db="UniProtKB">
        <authorList>
            <consortium name="RefSeq"/>
        </authorList>
    </citation>
    <scope>IDENTIFICATION</scope>
    <source>
        <strain evidence="3">USDA-PBARC FA_bdor</strain>
        <tissue evidence="3">Whole organism</tissue>
    </source>
</reference>
<dbReference type="KEGG" id="fas:105268792"/>
<organism evidence="2 3">
    <name type="scientific">Fopius arisanus</name>
    <dbReference type="NCBI Taxonomy" id="64838"/>
    <lineage>
        <taxon>Eukaryota</taxon>
        <taxon>Metazoa</taxon>
        <taxon>Ecdysozoa</taxon>
        <taxon>Arthropoda</taxon>
        <taxon>Hexapoda</taxon>
        <taxon>Insecta</taxon>
        <taxon>Pterygota</taxon>
        <taxon>Neoptera</taxon>
        <taxon>Endopterygota</taxon>
        <taxon>Hymenoptera</taxon>
        <taxon>Apocrita</taxon>
        <taxon>Ichneumonoidea</taxon>
        <taxon>Braconidae</taxon>
        <taxon>Opiinae</taxon>
        <taxon>Fopius</taxon>
    </lineage>
</organism>
<gene>
    <name evidence="3" type="primary">LOC105268792</name>
</gene>
<dbReference type="PANTHER" id="PTHR41158:SF2">
    <property type="entry name" value="AGAP010294-PA"/>
    <property type="match status" value="1"/>
</dbReference>
<dbReference type="AlphaFoldDB" id="A0A9R1U494"/>
<protein>
    <submittedName>
        <fullName evidence="3">Uncharacterized protein isoform X1</fullName>
    </submittedName>
</protein>
<accession>A0A9R1U494</accession>
<dbReference type="GeneID" id="105268792"/>
<dbReference type="Proteomes" id="UP000694866">
    <property type="component" value="Unplaced"/>
</dbReference>
<evidence type="ECO:0000313" key="2">
    <source>
        <dbReference type="Proteomes" id="UP000694866"/>
    </source>
</evidence>
<feature type="signal peptide" evidence="1">
    <location>
        <begin position="1"/>
        <end position="21"/>
    </location>
</feature>
<evidence type="ECO:0000313" key="3">
    <source>
        <dbReference type="RefSeq" id="XP_011306923.1"/>
    </source>
</evidence>
<dbReference type="PANTHER" id="PTHR41158">
    <property type="entry name" value="AGAP010294-PA"/>
    <property type="match status" value="1"/>
</dbReference>
<keyword evidence="1" id="KW-0732">Signal</keyword>
<proteinExistence type="predicted"/>
<dbReference type="OrthoDB" id="7587145at2759"/>
<keyword evidence="2" id="KW-1185">Reference proteome</keyword>
<feature type="chain" id="PRO_5040504578" evidence="1">
    <location>
        <begin position="22"/>
        <end position="313"/>
    </location>
</feature>